<gene>
    <name evidence="2" type="ORF">QQX09_01075</name>
</gene>
<feature type="signal peptide" evidence="1">
    <location>
        <begin position="1"/>
        <end position="25"/>
    </location>
</feature>
<sequence>MRRGLWAALAAGALAAAGCSGGSDAGPTSLPSVPNAFASVQPGVTEEIGPAELVDRTVRSLDQYWAERIPGFSSPGVQVYDEDDDELPGSSCAESAEDYFDTSFYCAADAQVLLNLRWLFLVRDAGYEEEVPTSTEPVIDPTTLGGDEAVAWVVAHEYARHVAAVRGTEAVTELGASLQADCRTGMFFSALASEEYPVKLDPATDGWLGAKMMYVINDETVGDSAWFDAAARGSARQRAAAWSAGLLSENEDLCDAYAAAEQPPVTVDLGTYDVVLPPTLEVDEHGLRDDGATYAIAASSHFDDLSVALYGIGLEDAAWAAHLAFDDAVTAVWGADPAFTLLDDPSEGSPVVGATRYLTLALSRYSAEGADGFGVVTVVTSGGGDAWVIDVRRDGISPEAASESDWTLVEDLALFVESSMSL</sequence>
<comment type="caution">
    <text evidence="2">The sequence shown here is derived from an EMBL/GenBank/DDBJ whole genome shotgun (WGS) entry which is preliminary data.</text>
</comment>
<feature type="chain" id="PRO_5045683878" evidence="1">
    <location>
        <begin position="26"/>
        <end position="422"/>
    </location>
</feature>
<evidence type="ECO:0000256" key="1">
    <source>
        <dbReference type="SAM" id="SignalP"/>
    </source>
</evidence>
<protein>
    <submittedName>
        <fullName evidence="2">Uncharacterized protein</fullName>
    </submittedName>
</protein>
<dbReference type="Proteomes" id="UP001172728">
    <property type="component" value="Unassembled WGS sequence"/>
</dbReference>
<dbReference type="EMBL" id="JAUHPW010000001">
    <property type="protein sequence ID" value="MDN4474441.1"/>
    <property type="molecule type" value="Genomic_DNA"/>
</dbReference>
<evidence type="ECO:0000313" key="3">
    <source>
        <dbReference type="Proteomes" id="UP001172728"/>
    </source>
</evidence>
<dbReference type="PROSITE" id="PS51257">
    <property type="entry name" value="PROKAR_LIPOPROTEIN"/>
    <property type="match status" value="1"/>
</dbReference>
<evidence type="ECO:0000313" key="2">
    <source>
        <dbReference type="EMBL" id="MDN4474441.1"/>
    </source>
</evidence>
<proteinExistence type="predicted"/>
<name>A0ABT8G5M8_9MICO</name>
<dbReference type="RefSeq" id="WP_301130861.1">
    <property type="nucleotide sequence ID" value="NZ_JAUHPW010000001.1"/>
</dbReference>
<keyword evidence="1" id="KW-0732">Signal</keyword>
<keyword evidence="3" id="KW-1185">Reference proteome</keyword>
<accession>A0ABT8G5M8</accession>
<organism evidence="2 3">
    <name type="scientific">Demequina litoralis</name>
    <dbReference type="NCBI Taxonomy" id="3051660"/>
    <lineage>
        <taxon>Bacteria</taxon>
        <taxon>Bacillati</taxon>
        <taxon>Actinomycetota</taxon>
        <taxon>Actinomycetes</taxon>
        <taxon>Micrococcales</taxon>
        <taxon>Demequinaceae</taxon>
        <taxon>Demequina</taxon>
    </lineage>
</organism>
<reference evidence="2" key="1">
    <citation type="submission" date="2023-06" db="EMBL/GenBank/DDBJ databases">
        <title>Sysu t00192.</title>
        <authorList>
            <person name="Gao L."/>
            <person name="Fang B.-Z."/>
            <person name="Li W.-J."/>
        </authorList>
    </citation>
    <scope>NUCLEOTIDE SEQUENCE</scope>
    <source>
        <strain evidence="2">SYSU T00192</strain>
    </source>
</reference>